<protein>
    <submittedName>
        <fullName evidence="2">Uncharacterized protein</fullName>
    </submittedName>
</protein>
<evidence type="ECO:0000256" key="1">
    <source>
        <dbReference type="SAM" id="MobiDB-lite"/>
    </source>
</evidence>
<feature type="compositionally biased region" description="Polar residues" evidence="1">
    <location>
        <begin position="70"/>
        <end position="88"/>
    </location>
</feature>
<proteinExistence type="predicted"/>
<evidence type="ECO:0000313" key="2">
    <source>
        <dbReference type="EMBL" id="PHT54520.1"/>
    </source>
</evidence>
<keyword evidence="3" id="KW-1185">Reference proteome</keyword>
<reference evidence="3" key="2">
    <citation type="journal article" date="2017" name="J. Anim. Genet.">
        <title>Multiple reference genome sequences of hot pepper reveal the massive evolution of plant disease resistance genes by retroduplication.</title>
        <authorList>
            <person name="Kim S."/>
            <person name="Park J."/>
            <person name="Yeom S.-I."/>
            <person name="Kim Y.-M."/>
            <person name="Seo E."/>
            <person name="Kim K.-T."/>
            <person name="Kim M.-S."/>
            <person name="Lee J.M."/>
            <person name="Cheong K."/>
            <person name="Shin H.-S."/>
            <person name="Kim S.-B."/>
            <person name="Han K."/>
            <person name="Lee J."/>
            <person name="Park M."/>
            <person name="Lee H.-A."/>
            <person name="Lee H.-Y."/>
            <person name="Lee Y."/>
            <person name="Oh S."/>
            <person name="Lee J.H."/>
            <person name="Choi E."/>
            <person name="Choi E."/>
            <person name="Lee S.E."/>
            <person name="Jeon J."/>
            <person name="Kim H."/>
            <person name="Choi G."/>
            <person name="Song H."/>
            <person name="Lee J."/>
            <person name="Lee S.-C."/>
            <person name="Kwon J.-K."/>
            <person name="Lee H.-Y."/>
            <person name="Koo N."/>
            <person name="Hong Y."/>
            <person name="Kim R.W."/>
            <person name="Kang W.-H."/>
            <person name="Huh J.H."/>
            <person name="Kang B.-C."/>
            <person name="Yang T.-J."/>
            <person name="Lee Y.-H."/>
            <person name="Bennetzen J.L."/>
            <person name="Choi D."/>
        </authorList>
    </citation>
    <scope>NUCLEOTIDE SEQUENCE [LARGE SCALE GENOMIC DNA]</scope>
    <source>
        <strain evidence="3">cv. PBC81</strain>
    </source>
</reference>
<dbReference type="EMBL" id="MLFT02000003">
    <property type="protein sequence ID" value="PHT54520.1"/>
    <property type="molecule type" value="Genomic_DNA"/>
</dbReference>
<dbReference type="AlphaFoldDB" id="A0A2G2XAL9"/>
<accession>A0A2G2XAL9</accession>
<evidence type="ECO:0000313" key="3">
    <source>
        <dbReference type="Proteomes" id="UP000224567"/>
    </source>
</evidence>
<reference evidence="2 3" key="1">
    <citation type="journal article" date="2017" name="Genome Biol.">
        <title>New reference genome sequences of hot pepper reveal the massive evolution of plant disease-resistance genes by retroduplication.</title>
        <authorList>
            <person name="Kim S."/>
            <person name="Park J."/>
            <person name="Yeom S.I."/>
            <person name="Kim Y.M."/>
            <person name="Seo E."/>
            <person name="Kim K.T."/>
            <person name="Kim M.S."/>
            <person name="Lee J.M."/>
            <person name="Cheong K."/>
            <person name="Shin H.S."/>
            <person name="Kim S.B."/>
            <person name="Han K."/>
            <person name="Lee J."/>
            <person name="Park M."/>
            <person name="Lee H.A."/>
            <person name="Lee H.Y."/>
            <person name="Lee Y."/>
            <person name="Oh S."/>
            <person name="Lee J.H."/>
            <person name="Choi E."/>
            <person name="Choi E."/>
            <person name="Lee S.E."/>
            <person name="Jeon J."/>
            <person name="Kim H."/>
            <person name="Choi G."/>
            <person name="Song H."/>
            <person name="Lee J."/>
            <person name="Lee S.C."/>
            <person name="Kwon J.K."/>
            <person name="Lee H.Y."/>
            <person name="Koo N."/>
            <person name="Hong Y."/>
            <person name="Kim R.W."/>
            <person name="Kang W.H."/>
            <person name="Huh J.H."/>
            <person name="Kang B.C."/>
            <person name="Yang T.J."/>
            <person name="Lee Y.H."/>
            <person name="Bennetzen J.L."/>
            <person name="Choi D."/>
        </authorList>
    </citation>
    <scope>NUCLEOTIDE SEQUENCE [LARGE SCALE GENOMIC DNA]</scope>
    <source>
        <strain evidence="3">cv. PBC81</strain>
    </source>
</reference>
<sequence length="95" mass="10123">MQGLHPQQFQAGQPAGGFVSSTTNAFWSHGLYVFPANGYGNAQRQNTQFLTQGVSGLSVTVRTMVLNSYPVSTPSYNVPSGKTSNSTRKTVRGPA</sequence>
<organism evidence="2 3">
    <name type="scientific">Capsicum baccatum</name>
    <name type="common">Peruvian pepper</name>
    <dbReference type="NCBI Taxonomy" id="33114"/>
    <lineage>
        <taxon>Eukaryota</taxon>
        <taxon>Viridiplantae</taxon>
        <taxon>Streptophyta</taxon>
        <taxon>Embryophyta</taxon>
        <taxon>Tracheophyta</taxon>
        <taxon>Spermatophyta</taxon>
        <taxon>Magnoliopsida</taxon>
        <taxon>eudicotyledons</taxon>
        <taxon>Gunneridae</taxon>
        <taxon>Pentapetalae</taxon>
        <taxon>asterids</taxon>
        <taxon>lamiids</taxon>
        <taxon>Solanales</taxon>
        <taxon>Solanaceae</taxon>
        <taxon>Solanoideae</taxon>
        <taxon>Capsiceae</taxon>
        <taxon>Capsicum</taxon>
    </lineage>
</organism>
<dbReference type="Proteomes" id="UP000224567">
    <property type="component" value="Unassembled WGS sequence"/>
</dbReference>
<comment type="caution">
    <text evidence="2">The sequence shown here is derived from an EMBL/GenBank/DDBJ whole genome shotgun (WGS) entry which is preliminary data.</text>
</comment>
<gene>
    <name evidence="2" type="ORF">CQW23_08982</name>
</gene>
<name>A0A2G2XAL9_CAPBA</name>
<dbReference type="STRING" id="33114.A0A2G2XAL9"/>
<feature type="region of interest" description="Disordered" evidence="1">
    <location>
        <begin position="70"/>
        <end position="95"/>
    </location>
</feature>